<sequence>MIDRTTQMNSFVFHYTATIAMTS</sequence>
<gene>
    <name evidence="1" type="ORF">DSM3645_02898</name>
</gene>
<evidence type="ECO:0000313" key="2">
    <source>
        <dbReference type="Proteomes" id="UP000004358"/>
    </source>
</evidence>
<dbReference type="HOGENOM" id="CLU_3422744_0_0_0"/>
<accession>A3ZVP3</accession>
<dbReference type="EMBL" id="AANZ01000014">
    <property type="protein sequence ID" value="EAQ79389.1"/>
    <property type="molecule type" value="Genomic_DNA"/>
</dbReference>
<evidence type="ECO:0000313" key="1">
    <source>
        <dbReference type="EMBL" id="EAQ79389.1"/>
    </source>
</evidence>
<dbReference type="Proteomes" id="UP000004358">
    <property type="component" value="Unassembled WGS sequence"/>
</dbReference>
<dbReference type="STRING" id="314230.DSM3645_02898"/>
<reference evidence="1 2" key="1">
    <citation type="submission" date="2006-02" db="EMBL/GenBank/DDBJ databases">
        <authorList>
            <person name="Amann R."/>
            <person name="Ferriera S."/>
            <person name="Johnson J."/>
            <person name="Kravitz S."/>
            <person name="Halpern A."/>
            <person name="Remington K."/>
            <person name="Beeson K."/>
            <person name="Tran B."/>
            <person name="Rogers Y.-H."/>
            <person name="Friedman R."/>
            <person name="Venter J.C."/>
        </authorList>
    </citation>
    <scope>NUCLEOTIDE SEQUENCE [LARGE SCALE GENOMIC DNA]</scope>
    <source>
        <strain evidence="1 2">DSM 3645</strain>
    </source>
</reference>
<comment type="caution">
    <text evidence="1">The sequence shown here is derived from an EMBL/GenBank/DDBJ whole genome shotgun (WGS) entry which is preliminary data.</text>
</comment>
<organism evidence="1 2">
    <name type="scientific">Blastopirellula marina DSM 3645</name>
    <dbReference type="NCBI Taxonomy" id="314230"/>
    <lineage>
        <taxon>Bacteria</taxon>
        <taxon>Pseudomonadati</taxon>
        <taxon>Planctomycetota</taxon>
        <taxon>Planctomycetia</taxon>
        <taxon>Pirellulales</taxon>
        <taxon>Pirellulaceae</taxon>
        <taxon>Blastopirellula</taxon>
    </lineage>
</organism>
<dbReference type="AlphaFoldDB" id="A3ZVP3"/>
<protein>
    <submittedName>
        <fullName evidence="1">Uncharacterized protein</fullName>
    </submittedName>
</protein>
<name>A3ZVP3_9BACT</name>
<proteinExistence type="predicted"/>